<name>A0A8J7I8C5_9NOST</name>
<dbReference type="RefSeq" id="WP_214434837.1">
    <property type="nucleotide sequence ID" value="NZ_CAWPUQ010000150.1"/>
</dbReference>
<sequence length="101" mass="11661">MPYYQKTSSSLDMPKPGFKTITVPEWIIDEIKQQPDYRGNQAATLGQLIKDGIAARRRRLDEPELLAGRILNHLPGWDRKESWKLALTILQWLQESEPTSD</sequence>
<evidence type="ECO:0000313" key="1">
    <source>
        <dbReference type="EMBL" id="MBH8576093.1"/>
    </source>
</evidence>
<organism evidence="1 2">
    <name type="scientific">Dendronalium phyllosphericum CENA369</name>
    <dbReference type="NCBI Taxonomy" id="1725256"/>
    <lineage>
        <taxon>Bacteria</taxon>
        <taxon>Bacillati</taxon>
        <taxon>Cyanobacteriota</taxon>
        <taxon>Cyanophyceae</taxon>
        <taxon>Nostocales</taxon>
        <taxon>Nostocaceae</taxon>
        <taxon>Dendronalium</taxon>
        <taxon>Dendronalium phyllosphericum</taxon>
    </lineage>
</organism>
<gene>
    <name evidence="1" type="ORF">I8752_24485</name>
</gene>
<reference evidence="1 2" key="1">
    <citation type="journal article" date="2021" name="Int. J. Syst. Evol. Microbiol.">
        <title>Amazonocrinis nigriterrae gen. nov., sp. nov., Atlanticothrix silvestris gen. nov., sp. nov. and Dendronalium phyllosphericum gen. nov., sp. nov., nostocacean cyanobacteria from Brazilian environments.</title>
        <authorList>
            <person name="Alvarenga D.O."/>
            <person name="Andreote A.P.D."/>
            <person name="Branco L.H.Z."/>
            <person name="Delbaje E."/>
            <person name="Cruz R.B."/>
            <person name="Varani A.M."/>
            <person name="Fiore M.F."/>
        </authorList>
    </citation>
    <scope>NUCLEOTIDE SEQUENCE [LARGE SCALE GENOMIC DNA]</scope>
    <source>
        <strain evidence="1 2">CENA369</strain>
    </source>
</reference>
<keyword evidence="2" id="KW-1185">Reference proteome</keyword>
<dbReference type="Proteomes" id="UP000662314">
    <property type="component" value="Unassembled WGS sequence"/>
</dbReference>
<dbReference type="AlphaFoldDB" id="A0A8J7I8C5"/>
<proteinExistence type="predicted"/>
<dbReference type="EMBL" id="JAECZA010000223">
    <property type="protein sequence ID" value="MBH8576093.1"/>
    <property type="molecule type" value="Genomic_DNA"/>
</dbReference>
<comment type="caution">
    <text evidence="1">The sequence shown here is derived from an EMBL/GenBank/DDBJ whole genome shotgun (WGS) entry which is preliminary data.</text>
</comment>
<protein>
    <submittedName>
        <fullName evidence="1">Uncharacterized protein</fullName>
    </submittedName>
</protein>
<evidence type="ECO:0000313" key="2">
    <source>
        <dbReference type="Proteomes" id="UP000662314"/>
    </source>
</evidence>
<accession>A0A8J7I8C5</accession>